<protein>
    <submittedName>
        <fullName evidence="1">Uncharacterized protein</fullName>
    </submittedName>
</protein>
<accession>A0ABQ7DFV0</accession>
<proteinExistence type="predicted"/>
<reference evidence="1 2" key="1">
    <citation type="journal article" date="2020" name="BMC Genomics">
        <title>Intraspecific diversification of the crop wild relative Brassica cretica Lam. using demographic model selection.</title>
        <authorList>
            <person name="Kioukis A."/>
            <person name="Michalopoulou V.A."/>
            <person name="Briers L."/>
            <person name="Pirintsos S."/>
            <person name="Studholme D.J."/>
            <person name="Pavlidis P."/>
            <person name="Sarris P.F."/>
        </authorList>
    </citation>
    <scope>NUCLEOTIDE SEQUENCE [LARGE SCALE GENOMIC DNA]</scope>
    <source>
        <strain evidence="2">cv. PFS-1207/04</strain>
    </source>
</reference>
<dbReference type="Proteomes" id="UP000266723">
    <property type="component" value="Unassembled WGS sequence"/>
</dbReference>
<evidence type="ECO:0000313" key="1">
    <source>
        <dbReference type="EMBL" id="KAF3576887.1"/>
    </source>
</evidence>
<name>A0ABQ7DFV0_BRACR</name>
<dbReference type="EMBL" id="QGKV02000649">
    <property type="protein sequence ID" value="KAF3576887.1"/>
    <property type="molecule type" value="Genomic_DNA"/>
</dbReference>
<sequence length="61" mass="6346">MITETALAETMVGGLTVLGARICFPSGDIGGNNDYGNGIGRDDGWWFNGGDKSCPASSNYD</sequence>
<gene>
    <name evidence="1" type="ORF">DY000_02033506</name>
</gene>
<comment type="caution">
    <text evidence="1">The sequence shown here is derived from an EMBL/GenBank/DDBJ whole genome shotgun (WGS) entry which is preliminary data.</text>
</comment>
<keyword evidence="2" id="KW-1185">Reference proteome</keyword>
<organism evidence="1 2">
    <name type="scientific">Brassica cretica</name>
    <name type="common">Mustard</name>
    <dbReference type="NCBI Taxonomy" id="69181"/>
    <lineage>
        <taxon>Eukaryota</taxon>
        <taxon>Viridiplantae</taxon>
        <taxon>Streptophyta</taxon>
        <taxon>Embryophyta</taxon>
        <taxon>Tracheophyta</taxon>
        <taxon>Spermatophyta</taxon>
        <taxon>Magnoliopsida</taxon>
        <taxon>eudicotyledons</taxon>
        <taxon>Gunneridae</taxon>
        <taxon>Pentapetalae</taxon>
        <taxon>rosids</taxon>
        <taxon>malvids</taxon>
        <taxon>Brassicales</taxon>
        <taxon>Brassicaceae</taxon>
        <taxon>Brassiceae</taxon>
        <taxon>Brassica</taxon>
    </lineage>
</organism>
<evidence type="ECO:0000313" key="2">
    <source>
        <dbReference type="Proteomes" id="UP000266723"/>
    </source>
</evidence>